<sequence length="339" mass="36914">MPTATDRHILPSNQADAIGRRVLGFLSNQRLAITPANFQLIFEVLAEGRTELREAFVKLPKPVRQSDLTALASCYLVASPALDQLKVSTLNALSTLGELRKALEAGTLIAQDEAGTERHDLLSSVNDQVGQCLEALQRVRDQLMPTAVEAPGQEHLTAQLTFGLGGYQALEDRIQEMIAGGLSDQGLSLLLCRVEGLEPLERAGLSKVGDYIKNTLGRFSHRLIGKDDTAYWTGPDELGLLIGATSETYLAQLGERISRVVANAEGIARRSVKSLPKMACHFGCARTHRPVLAAQLYGTARQSLQRAELTESALPIFSEVAADPGMARRYEALYGRRLR</sequence>
<protein>
    <recommendedName>
        <fullName evidence="1">GGDEF domain-containing protein</fullName>
    </recommendedName>
</protein>
<reference evidence="2 3" key="1">
    <citation type="submission" date="2019-06" db="EMBL/GenBank/DDBJ databases">
        <title>Rhizobium sp. CL12 isolated from roots of soybean.</title>
        <authorList>
            <person name="Wang C."/>
        </authorList>
    </citation>
    <scope>NUCLEOTIDE SEQUENCE [LARGE SCALE GENOMIC DNA]</scope>
    <source>
        <strain evidence="2 3">CL12</strain>
    </source>
</reference>
<organism evidence="2 3">
    <name type="scientific">Rhizobium glycinendophyticum</name>
    <dbReference type="NCBI Taxonomy" id="2589807"/>
    <lineage>
        <taxon>Bacteria</taxon>
        <taxon>Pseudomonadati</taxon>
        <taxon>Pseudomonadota</taxon>
        <taxon>Alphaproteobacteria</taxon>
        <taxon>Hyphomicrobiales</taxon>
        <taxon>Rhizobiaceae</taxon>
        <taxon>Rhizobium/Agrobacterium group</taxon>
        <taxon>Rhizobium</taxon>
    </lineage>
</organism>
<dbReference type="EMBL" id="VFYP01000001">
    <property type="protein sequence ID" value="TPP11623.1"/>
    <property type="molecule type" value="Genomic_DNA"/>
</dbReference>
<keyword evidence="3" id="KW-1185">Reference proteome</keyword>
<feature type="domain" description="GGDEF" evidence="1">
    <location>
        <begin position="153"/>
        <end position="318"/>
    </location>
</feature>
<dbReference type="OrthoDB" id="8353089at2"/>
<gene>
    <name evidence="2" type="ORF">FJQ55_12720</name>
</gene>
<dbReference type="RefSeq" id="WP_140828370.1">
    <property type="nucleotide sequence ID" value="NZ_VFYP01000001.1"/>
</dbReference>
<comment type="caution">
    <text evidence="2">The sequence shown here is derived from an EMBL/GenBank/DDBJ whole genome shotgun (WGS) entry which is preliminary data.</text>
</comment>
<dbReference type="SMART" id="SM00267">
    <property type="entry name" value="GGDEF"/>
    <property type="match status" value="1"/>
</dbReference>
<dbReference type="Proteomes" id="UP000316429">
    <property type="component" value="Unassembled WGS sequence"/>
</dbReference>
<proteinExistence type="predicted"/>
<evidence type="ECO:0000313" key="3">
    <source>
        <dbReference type="Proteomes" id="UP000316429"/>
    </source>
</evidence>
<name>A0A504V2V5_9HYPH</name>
<dbReference type="Gene3D" id="3.30.70.270">
    <property type="match status" value="1"/>
</dbReference>
<evidence type="ECO:0000313" key="2">
    <source>
        <dbReference type="EMBL" id="TPP11623.1"/>
    </source>
</evidence>
<dbReference type="InterPro" id="IPR000160">
    <property type="entry name" value="GGDEF_dom"/>
</dbReference>
<evidence type="ECO:0000259" key="1">
    <source>
        <dbReference type="SMART" id="SM00267"/>
    </source>
</evidence>
<accession>A0A504V2V5</accession>
<dbReference type="InterPro" id="IPR043128">
    <property type="entry name" value="Rev_trsase/Diguanyl_cyclase"/>
</dbReference>
<dbReference type="AlphaFoldDB" id="A0A504V2V5"/>